<dbReference type="EMBL" id="JAOQJU010000005">
    <property type="protein sequence ID" value="MCU6686253.1"/>
    <property type="molecule type" value="Genomic_DNA"/>
</dbReference>
<protein>
    <submittedName>
        <fullName evidence="2">DUF6128 domain-containing protein</fullName>
    </submittedName>
</protein>
<organism evidence="2 3">
    <name type="scientific">Dorea acetigenes</name>
    <dbReference type="NCBI Taxonomy" id="2981787"/>
    <lineage>
        <taxon>Bacteria</taxon>
        <taxon>Bacillati</taxon>
        <taxon>Bacillota</taxon>
        <taxon>Clostridia</taxon>
        <taxon>Lachnospirales</taxon>
        <taxon>Lachnospiraceae</taxon>
        <taxon>Dorea</taxon>
    </lineage>
</organism>
<keyword evidence="3" id="KW-1185">Reference proteome</keyword>
<name>A0ABT2RLG2_9FIRM</name>
<gene>
    <name evidence="2" type="ORF">OCV99_06725</name>
</gene>
<comment type="caution">
    <text evidence="2">The sequence shown here is derived from an EMBL/GenBank/DDBJ whole genome shotgun (WGS) entry which is preliminary data.</text>
</comment>
<evidence type="ECO:0000313" key="3">
    <source>
        <dbReference type="Proteomes" id="UP001652431"/>
    </source>
</evidence>
<dbReference type="RefSeq" id="WP_158369339.1">
    <property type="nucleotide sequence ID" value="NZ_JAOQJU010000005.1"/>
</dbReference>
<dbReference type="Proteomes" id="UP001652431">
    <property type="component" value="Unassembled WGS sequence"/>
</dbReference>
<evidence type="ECO:0000259" key="1">
    <source>
        <dbReference type="Pfam" id="PF19623"/>
    </source>
</evidence>
<accession>A0ABT2RLG2</accession>
<evidence type="ECO:0000313" key="2">
    <source>
        <dbReference type="EMBL" id="MCU6686253.1"/>
    </source>
</evidence>
<feature type="domain" description="DUF6128" evidence="1">
    <location>
        <begin position="174"/>
        <end position="247"/>
    </location>
</feature>
<sequence length="270" mass="31242">MRRFIRYLYEYRQGQRVRNIGFVKVEQDEKSTSVHIHGKGMRLQGDQSLRVFLFYTENGRCVGVCQGEIEKAGPTVSYCLTYTDEDTGKPDNYPLIEGIILENDSVPRFAAVWNDMPADISGMEEWKPEPEPAEMIAETASEPAEAAKYKEEREELPQEVEIETYIEPSAVQYTKIERQDIARLPRCEWRLANNSFLLHGYRNYHHLVFVDDGDGRWLGVPGIYHPREARAAEAFGFPRFVKIDSQEIELTGDEGKDVEDFGYWCRQVRS</sequence>
<dbReference type="Pfam" id="PF19623">
    <property type="entry name" value="DUF6128"/>
    <property type="match status" value="1"/>
</dbReference>
<dbReference type="InterPro" id="IPR046131">
    <property type="entry name" value="DUF6128"/>
</dbReference>
<proteinExistence type="predicted"/>
<reference evidence="2 3" key="1">
    <citation type="journal article" date="2021" name="ISME Commun">
        <title>Automated analysis of genomic sequences facilitates high-throughput and comprehensive description of bacteria.</title>
        <authorList>
            <person name="Hitch T.C.A."/>
        </authorList>
    </citation>
    <scope>NUCLEOTIDE SEQUENCE [LARGE SCALE GENOMIC DNA]</scope>
    <source>
        <strain evidence="2 3">Sanger_03</strain>
    </source>
</reference>